<evidence type="ECO:0000313" key="7">
    <source>
        <dbReference type="EMBL" id="CAG5085321.1"/>
    </source>
</evidence>
<dbReference type="SMART" id="SM00184">
    <property type="entry name" value="RING"/>
    <property type="match status" value="1"/>
</dbReference>
<dbReference type="PROSITE" id="PS50089">
    <property type="entry name" value="ZF_RING_2"/>
    <property type="match status" value="1"/>
</dbReference>
<evidence type="ECO:0000256" key="2">
    <source>
        <dbReference type="ARBA" id="ARBA00022771"/>
    </source>
</evidence>
<dbReference type="InterPro" id="IPR013083">
    <property type="entry name" value="Znf_RING/FYVE/PHD"/>
</dbReference>
<keyword evidence="5" id="KW-0175">Coiled coil</keyword>
<evidence type="ECO:0000256" key="3">
    <source>
        <dbReference type="ARBA" id="ARBA00022833"/>
    </source>
</evidence>
<evidence type="ECO:0000259" key="6">
    <source>
        <dbReference type="PROSITE" id="PS50089"/>
    </source>
</evidence>
<dbReference type="Gene3D" id="3.30.40.10">
    <property type="entry name" value="Zinc/RING finger domain, C3HC4 (zinc finger)"/>
    <property type="match status" value="1"/>
</dbReference>
<reference evidence="7 8" key="1">
    <citation type="submission" date="2021-04" db="EMBL/GenBank/DDBJ databases">
        <authorList>
            <person name="Bliznina A."/>
        </authorList>
    </citation>
    <scope>NUCLEOTIDE SEQUENCE [LARGE SCALE GENOMIC DNA]</scope>
</reference>
<dbReference type="InterPro" id="IPR018957">
    <property type="entry name" value="Znf_C3HC4_RING-type"/>
</dbReference>
<keyword evidence="3" id="KW-0862">Zinc</keyword>
<feature type="domain" description="RING-type" evidence="6">
    <location>
        <begin position="164"/>
        <end position="202"/>
    </location>
</feature>
<keyword evidence="1" id="KW-0479">Metal-binding</keyword>
<gene>
    <name evidence="7" type="ORF">OKIOD_LOCUS2421</name>
</gene>
<dbReference type="EMBL" id="OU015568">
    <property type="protein sequence ID" value="CAG5085321.1"/>
    <property type="molecule type" value="Genomic_DNA"/>
</dbReference>
<feature type="coiled-coil region" evidence="5">
    <location>
        <begin position="120"/>
        <end position="147"/>
    </location>
</feature>
<proteinExistence type="predicted"/>
<dbReference type="InterPro" id="IPR017907">
    <property type="entry name" value="Znf_RING_CS"/>
</dbReference>
<dbReference type="PROSITE" id="PS00518">
    <property type="entry name" value="ZF_RING_1"/>
    <property type="match status" value="1"/>
</dbReference>
<evidence type="ECO:0000313" key="8">
    <source>
        <dbReference type="Proteomes" id="UP001158576"/>
    </source>
</evidence>
<dbReference type="Pfam" id="PF00097">
    <property type="entry name" value="zf-C3HC4"/>
    <property type="match status" value="1"/>
</dbReference>
<sequence>MIRKIEKDFLKRRGKVRECFQCQGFTETMRTIHFPPKTRSYCTICAAGTALVPIREQTTDAKFICPKKKCKKTYKFVEFFNATCCEDPPPKEQTPFEQLKTLQDKLQMAQLMETAMTAQVERARKYLRECEDKQRKLANESTRIESEILLMTNEICKKNQPNTCKVCFENYNENDRRESTIPCGHRFCYSCLTQLYECGICRTGFNNNQIIKLF</sequence>
<dbReference type="InterPro" id="IPR001841">
    <property type="entry name" value="Znf_RING"/>
</dbReference>
<dbReference type="Proteomes" id="UP001158576">
    <property type="component" value="Chromosome PAR"/>
</dbReference>
<organism evidence="7 8">
    <name type="scientific">Oikopleura dioica</name>
    <name type="common">Tunicate</name>
    <dbReference type="NCBI Taxonomy" id="34765"/>
    <lineage>
        <taxon>Eukaryota</taxon>
        <taxon>Metazoa</taxon>
        <taxon>Chordata</taxon>
        <taxon>Tunicata</taxon>
        <taxon>Appendicularia</taxon>
        <taxon>Copelata</taxon>
        <taxon>Oikopleuridae</taxon>
        <taxon>Oikopleura</taxon>
    </lineage>
</organism>
<evidence type="ECO:0000256" key="4">
    <source>
        <dbReference type="PROSITE-ProRule" id="PRU00175"/>
    </source>
</evidence>
<keyword evidence="2 4" id="KW-0863">Zinc-finger</keyword>
<accession>A0ABN7RTK8</accession>
<evidence type="ECO:0000256" key="5">
    <source>
        <dbReference type="SAM" id="Coils"/>
    </source>
</evidence>
<keyword evidence="8" id="KW-1185">Reference proteome</keyword>
<dbReference type="SUPFAM" id="SSF57850">
    <property type="entry name" value="RING/U-box"/>
    <property type="match status" value="1"/>
</dbReference>
<evidence type="ECO:0000256" key="1">
    <source>
        <dbReference type="ARBA" id="ARBA00022723"/>
    </source>
</evidence>
<name>A0ABN7RTK8_OIKDI</name>
<protein>
    <submittedName>
        <fullName evidence="7">Oidioi.mRNA.OKI2018_I69.PAR.g10863.t1.cds</fullName>
    </submittedName>
</protein>